<gene>
    <name evidence="1" type="ORF">LSALG_LOCUS34586</name>
</gene>
<evidence type="ECO:0000313" key="2">
    <source>
        <dbReference type="Proteomes" id="UP001177003"/>
    </source>
</evidence>
<evidence type="ECO:0008006" key="3">
    <source>
        <dbReference type="Google" id="ProtNLM"/>
    </source>
</evidence>
<reference evidence="1" key="1">
    <citation type="submission" date="2023-04" db="EMBL/GenBank/DDBJ databases">
        <authorList>
            <person name="Vijverberg K."/>
            <person name="Xiong W."/>
            <person name="Schranz E."/>
        </authorList>
    </citation>
    <scope>NUCLEOTIDE SEQUENCE</scope>
</reference>
<accession>A0AA36EJH1</accession>
<dbReference type="Gene3D" id="2.40.50.140">
    <property type="entry name" value="Nucleic acid-binding proteins"/>
    <property type="match status" value="1"/>
</dbReference>
<dbReference type="InterPro" id="IPR012340">
    <property type="entry name" value="NA-bd_OB-fold"/>
</dbReference>
<proteinExistence type="predicted"/>
<evidence type="ECO:0000313" key="1">
    <source>
        <dbReference type="EMBL" id="CAI9295660.1"/>
    </source>
</evidence>
<dbReference type="Proteomes" id="UP001177003">
    <property type="component" value="Chromosome 8"/>
</dbReference>
<sequence length="203" mass="23564">MCGLRLTRLHHQLTFICNTVVTECDDFSGPTFGFEFVDYQTLISLLHPQNIAIDIIGWVVAFGGMLRDDSDMKKHRLTIQIQDANGLQIRVNLWGDYAYKMQNFIDNNPHGLRITVNLQFAIVKLWRDHPTLNIYLSVTKMFINSDINEINVYKKSFDGDNTPIPLRIQIHLFRLINFASLMISYTSFSSRVMQMFWKGVNNL</sequence>
<protein>
    <recommendedName>
        <fullName evidence="3">Replication protein A OB domain-containing protein</fullName>
    </recommendedName>
</protein>
<name>A0AA36EJH1_LACSI</name>
<organism evidence="1 2">
    <name type="scientific">Lactuca saligna</name>
    <name type="common">Willowleaf lettuce</name>
    <dbReference type="NCBI Taxonomy" id="75948"/>
    <lineage>
        <taxon>Eukaryota</taxon>
        <taxon>Viridiplantae</taxon>
        <taxon>Streptophyta</taxon>
        <taxon>Embryophyta</taxon>
        <taxon>Tracheophyta</taxon>
        <taxon>Spermatophyta</taxon>
        <taxon>Magnoliopsida</taxon>
        <taxon>eudicotyledons</taxon>
        <taxon>Gunneridae</taxon>
        <taxon>Pentapetalae</taxon>
        <taxon>asterids</taxon>
        <taxon>campanulids</taxon>
        <taxon>Asterales</taxon>
        <taxon>Asteraceae</taxon>
        <taxon>Cichorioideae</taxon>
        <taxon>Cichorieae</taxon>
        <taxon>Lactucinae</taxon>
        <taxon>Lactuca</taxon>
    </lineage>
</organism>
<dbReference type="SUPFAM" id="SSF50249">
    <property type="entry name" value="Nucleic acid-binding proteins"/>
    <property type="match status" value="1"/>
</dbReference>
<dbReference type="EMBL" id="OX465084">
    <property type="protein sequence ID" value="CAI9295660.1"/>
    <property type="molecule type" value="Genomic_DNA"/>
</dbReference>
<keyword evidence="2" id="KW-1185">Reference proteome</keyword>
<dbReference type="AlphaFoldDB" id="A0AA36EJH1"/>